<dbReference type="InterPro" id="IPR017896">
    <property type="entry name" value="4Fe4S_Fe-S-bd"/>
</dbReference>
<reference evidence="5" key="1">
    <citation type="journal article" date="2014" name="Front. Microbiol.">
        <title>High frequency of phylogenetically diverse reductive dehalogenase-homologous genes in deep subseafloor sedimentary metagenomes.</title>
        <authorList>
            <person name="Kawai M."/>
            <person name="Futagami T."/>
            <person name="Toyoda A."/>
            <person name="Takaki Y."/>
            <person name="Nishi S."/>
            <person name="Hori S."/>
            <person name="Arai W."/>
            <person name="Tsubouchi T."/>
            <person name="Morono Y."/>
            <person name="Uchiyama I."/>
            <person name="Ito T."/>
            <person name="Fujiyama A."/>
            <person name="Inagaki F."/>
            <person name="Takami H."/>
        </authorList>
    </citation>
    <scope>NUCLEOTIDE SEQUENCE</scope>
    <source>
        <strain evidence="5">Expedition CK06-06</strain>
    </source>
</reference>
<protein>
    <recommendedName>
        <fullName evidence="4">4Fe-4S ferredoxin-type domain-containing protein</fullName>
    </recommendedName>
</protein>
<feature type="domain" description="4Fe-4S ferredoxin-type" evidence="4">
    <location>
        <begin position="178"/>
        <end position="207"/>
    </location>
</feature>
<dbReference type="Gene3D" id="3.30.70.20">
    <property type="match status" value="2"/>
</dbReference>
<dbReference type="SUPFAM" id="SSF142984">
    <property type="entry name" value="Nqo1 middle domain-like"/>
    <property type="match status" value="1"/>
</dbReference>
<evidence type="ECO:0000313" key="5">
    <source>
        <dbReference type="EMBL" id="GAG90843.1"/>
    </source>
</evidence>
<dbReference type="InterPro" id="IPR019575">
    <property type="entry name" value="Nuop51_4Fe4S-bd"/>
</dbReference>
<accession>X1C346</accession>
<evidence type="ECO:0000256" key="2">
    <source>
        <dbReference type="ARBA" id="ARBA00023004"/>
    </source>
</evidence>
<evidence type="ECO:0000256" key="3">
    <source>
        <dbReference type="ARBA" id="ARBA00023014"/>
    </source>
</evidence>
<name>X1C346_9ZZZZ</name>
<feature type="domain" description="4Fe-4S ferredoxin-type" evidence="4">
    <location>
        <begin position="208"/>
        <end position="235"/>
    </location>
</feature>
<dbReference type="SMART" id="SM00928">
    <property type="entry name" value="NADH_4Fe-4S"/>
    <property type="match status" value="1"/>
</dbReference>
<evidence type="ECO:0000256" key="1">
    <source>
        <dbReference type="ARBA" id="ARBA00022723"/>
    </source>
</evidence>
<keyword evidence="1" id="KW-0479">Metal-binding</keyword>
<keyword evidence="3" id="KW-0411">Iron-sulfur</keyword>
<keyword evidence="2" id="KW-0408">Iron</keyword>
<dbReference type="SUPFAM" id="SSF140490">
    <property type="entry name" value="Nqo1C-terminal domain-like"/>
    <property type="match status" value="1"/>
</dbReference>
<dbReference type="SUPFAM" id="SSF54862">
    <property type="entry name" value="4Fe-4S ferredoxins"/>
    <property type="match status" value="1"/>
</dbReference>
<dbReference type="PANTHER" id="PTHR43578:SF3">
    <property type="entry name" value="NADH-QUINONE OXIDOREDUCTASE SUBUNIT F"/>
    <property type="match status" value="1"/>
</dbReference>
<dbReference type="Gene3D" id="1.20.1440.230">
    <property type="entry name" value="NADH-ubiquinone oxidoreductase 51kDa subunit, iron-sulphur binding domain"/>
    <property type="match status" value="1"/>
</dbReference>
<dbReference type="PROSITE" id="PS51379">
    <property type="entry name" value="4FE4S_FER_2"/>
    <property type="match status" value="2"/>
</dbReference>
<dbReference type="Pfam" id="PF10589">
    <property type="entry name" value="NADH_4Fe-4S"/>
    <property type="match status" value="1"/>
</dbReference>
<sequence>TGLVEVPMGTTLREIIYDIGGGIPDGKEFKAVQTGGPSGGCIPKEMLDLPIDYERLAEVGSIMGSGGMIVLDEDSCMVDIAKYFLQFTNDESCGKCNSCREGSEALLEILDKISNGKGEEGDIEFLEELGQAIKDASLCGLGQTLPNPVLSTLRHFRDEYEQHIKYKKCPAGVCKALIQYFIDKEKCTGCMLCAKNCPQDAISGKRKEPHTIDQDKCIKCNMCYEVCKFNAIQRK</sequence>
<feature type="non-terminal residue" evidence="5">
    <location>
        <position position="1"/>
    </location>
</feature>
<evidence type="ECO:0000259" key="4">
    <source>
        <dbReference type="PROSITE" id="PS51379"/>
    </source>
</evidence>
<gene>
    <name evidence="5" type="ORF">S01H4_50254</name>
</gene>
<dbReference type="Gene3D" id="3.10.20.600">
    <property type="match status" value="1"/>
</dbReference>
<dbReference type="InterPro" id="IPR037207">
    <property type="entry name" value="Nuop51_4Fe4S-bd_sf"/>
</dbReference>
<comment type="caution">
    <text evidence="5">The sequence shown here is derived from an EMBL/GenBank/DDBJ whole genome shotgun (WGS) entry which is preliminary data.</text>
</comment>
<dbReference type="PANTHER" id="PTHR43578">
    <property type="entry name" value="NADH-QUINONE OXIDOREDUCTASE SUBUNIT F"/>
    <property type="match status" value="1"/>
</dbReference>
<organism evidence="5">
    <name type="scientific">marine sediment metagenome</name>
    <dbReference type="NCBI Taxonomy" id="412755"/>
    <lineage>
        <taxon>unclassified sequences</taxon>
        <taxon>metagenomes</taxon>
        <taxon>ecological metagenomes</taxon>
    </lineage>
</organism>
<dbReference type="GO" id="GO:0051539">
    <property type="term" value="F:4 iron, 4 sulfur cluster binding"/>
    <property type="evidence" value="ECO:0007669"/>
    <property type="project" value="InterPro"/>
</dbReference>
<dbReference type="Pfam" id="PF14697">
    <property type="entry name" value="Fer4_21"/>
    <property type="match status" value="1"/>
</dbReference>
<dbReference type="EMBL" id="BART01028518">
    <property type="protein sequence ID" value="GAG90843.1"/>
    <property type="molecule type" value="Genomic_DNA"/>
</dbReference>
<dbReference type="InterPro" id="IPR017900">
    <property type="entry name" value="4Fe4S_Fe_S_CS"/>
</dbReference>
<dbReference type="PROSITE" id="PS00198">
    <property type="entry name" value="4FE4S_FER_1"/>
    <property type="match status" value="1"/>
</dbReference>
<dbReference type="AlphaFoldDB" id="X1C346"/>
<dbReference type="FunFam" id="1.20.1440.230:FF:000001">
    <property type="entry name" value="Mitochondrial NADH dehydrogenase flavoprotein 1"/>
    <property type="match status" value="1"/>
</dbReference>
<dbReference type="GO" id="GO:0046872">
    <property type="term" value="F:metal ion binding"/>
    <property type="evidence" value="ECO:0007669"/>
    <property type="project" value="UniProtKB-KW"/>
</dbReference>
<proteinExistence type="predicted"/>